<reference evidence="1 2" key="1">
    <citation type="submission" date="2013-08" db="EMBL/GenBank/DDBJ databases">
        <authorList>
            <person name="Weinstock G."/>
            <person name="Sodergren E."/>
            <person name="Wylie T."/>
            <person name="Fulton L."/>
            <person name="Fulton R."/>
            <person name="Fronick C."/>
            <person name="O'Laughlin M."/>
            <person name="Godfrey J."/>
            <person name="Miner T."/>
            <person name="Herter B."/>
            <person name="Appelbaum E."/>
            <person name="Cordes M."/>
            <person name="Lek S."/>
            <person name="Wollam A."/>
            <person name="Pepin K.H."/>
            <person name="Palsikar V.B."/>
            <person name="Mitreva M."/>
            <person name="Wilson R.K."/>
        </authorList>
    </citation>
    <scope>NUCLEOTIDE SEQUENCE [LARGE SCALE GENOMIC DNA]</scope>
    <source>
        <strain evidence="1 2">F0041</strain>
    </source>
</reference>
<dbReference type="Proteomes" id="UP000016496">
    <property type="component" value="Unassembled WGS sequence"/>
</dbReference>
<dbReference type="EMBL" id="AWSV01000068">
    <property type="protein sequence ID" value="ERI85888.1"/>
    <property type="molecule type" value="Genomic_DNA"/>
</dbReference>
<name>U2CP92_9BACE</name>
<sequence length="42" mass="5122">MLLLTGYCRFFCLFANSSFRFIFRKNTDKFVPLYHYLCLNDC</sequence>
<evidence type="ECO:0000313" key="1">
    <source>
        <dbReference type="EMBL" id="ERI85888.1"/>
    </source>
</evidence>
<protein>
    <submittedName>
        <fullName evidence="1">Uncharacterized protein</fullName>
    </submittedName>
</protein>
<dbReference type="AlphaFoldDB" id="U2CP92"/>
<proteinExistence type="predicted"/>
<dbReference type="HOGENOM" id="CLU_3247473_0_0_10"/>
<comment type="caution">
    <text evidence="1">The sequence shown here is derived from an EMBL/GenBank/DDBJ whole genome shotgun (WGS) entry which is preliminary data.</text>
</comment>
<gene>
    <name evidence="1" type="ORF">HMPREF1981_01243</name>
</gene>
<accession>U2CP92</accession>
<evidence type="ECO:0000313" key="2">
    <source>
        <dbReference type="Proteomes" id="UP000016496"/>
    </source>
</evidence>
<organism evidence="1 2">
    <name type="scientific">Bacteroides pyogenes F0041</name>
    <dbReference type="NCBI Taxonomy" id="1321819"/>
    <lineage>
        <taxon>Bacteria</taxon>
        <taxon>Pseudomonadati</taxon>
        <taxon>Bacteroidota</taxon>
        <taxon>Bacteroidia</taxon>
        <taxon>Bacteroidales</taxon>
        <taxon>Bacteroidaceae</taxon>
        <taxon>Bacteroides</taxon>
    </lineage>
</organism>